<dbReference type="FunFam" id="1.10.10.60:FF:000016">
    <property type="entry name" value="Transcriptional activator Myb isoform A"/>
    <property type="match status" value="1"/>
</dbReference>
<feature type="domain" description="Myb-like" evidence="8">
    <location>
        <begin position="156"/>
        <end position="207"/>
    </location>
</feature>
<comment type="caution">
    <text evidence="10">The sequence shown here is derived from an EMBL/GenBank/DDBJ whole genome shotgun (WGS) entry which is preliminary data.</text>
</comment>
<evidence type="ECO:0000259" key="9">
    <source>
        <dbReference type="PROSITE" id="PS51294"/>
    </source>
</evidence>
<dbReference type="FunFam" id="1.10.10.60:FF:000010">
    <property type="entry name" value="Transcriptional activator Myb isoform A"/>
    <property type="match status" value="1"/>
</dbReference>
<evidence type="ECO:0000256" key="1">
    <source>
        <dbReference type="ARBA" id="ARBA00004123"/>
    </source>
</evidence>
<feature type="domain" description="HTH myb-type" evidence="9">
    <location>
        <begin position="212"/>
        <end position="262"/>
    </location>
</feature>
<keyword evidence="2" id="KW-0677">Repeat</keyword>
<feature type="domain" description="HTH myb-type" evidence="9">
    <location>
        <begin position="104"/>
        <end position="155"/>
    </location>
</feature>
<keyword evidence="5" id="KW-0804">Transcription</keyword>
<keyword evidence="4" id="KW-0238">DNA-binding</keyword>
<evidence type="ECO:0000256" key="6">
    <source>
        <dbReference type="ARBA" id="ARBA00023242"/>
    </source>
</evidence>
<gene>
    <name evidence="10" type="ORF">STAS_09948</name>
</gene>
<dbReference type="Pfam" id="PF00249">
    <property type="entry name" value="Myb_DNA-binding"/>
    <property type="match status" value="3"/>
</dbReference>
<comment type="subcellular location">
    <subcellularLocation>
        <location evidence="1">Nucleus</location>
    </subcellularLocation>
</comment>
<evidence type="ECO:0000256" key="7">
    <source>
        <dbReference type="SAM" id="MobiDB-lite"/>
    </source>
</evidence>
<dbReference type="PANTHER" id="PTHR45614:SF266">
    <property type="entry name" value="TRANSCRIPTION FACTOR MYB3R-4"/>
    <property type="match status" value="1"/>
</dbReference>
<evidence type="ECO:0000259" key="8">
    <source>
        <dbReference type="PROSITE" id="PS50090"/>
    </source>
</evidence>
<dbReference type="AlphaFoldDB" id="A0A5A7PMF6"/>
<sequence length="880" mass="97983">MTVEVIWSGRCISVVGFEFVQLSLCVLNFHHCHSCILSLGLHSRLGHLVCFGKDILEKIANLWDSAYADFLIFQVIMESDRIRDTLPDSVHKIRASNGRTTGPTRRSTKGQWTPEEDEILRMAVQRFKAKNWKKIAELIKDRTDVQCLHRWQKVLNPELVKGPWSKEEDEIIIELVNKYGPKKWSTIAQHLPGRIGKQCRERWHNHLNPGINKEAWTQDEELALIRAHQIYGNKWAELTKFLPGRSDNAIKNHWNSSVKKKLDMYLASGLLSQFQGLSNHSLASSSSEPQKIREDNTPQTEAEEISEGSQSSYVPNLSQEAAYITPEEPCGPSENFLEQNFSLDWSELDTDELSGLPLLDVVCADGSNLIANNDKLPSGDVISDFNGQEDPLLNQGLFCWTPLPIQDQYNSPPHVNADYESILPTTPDGSIEKLIPVNNFVLAPLTESHNDKNREDSGVLSYEPPRFPSSDIPFLSCELVPSGGDMHQEFSPFGIRQLTNMFKLWDSPSRNDDNSPVAILKSAAKSFSGTPSILKKRQRDLLSPLSEKRGEKKLEGISKDSILELRNDICRLEVMFNECADGKGNVEASCAEKDDVHPAYDVSESNISRKECSVVECSEKTKNWAGEAEIETKTIDQNAIDMVCSSSSSAFLSFSLFSYPSMLVEGQLAKDSSGILIERDTNDLLFFSPDRFGIKGDGSSGVSARAILSPPQHSCFSVVCSPSENKVKSSGGGKNPENNRISPWFMNAFVPGPRVDTDITIEDFGYYLTPGDRSYDALGLMKQVGEQSAGALANAHKILGDETPETLLKGKYTIMNKEAEKENIQSPNSHNGNLCSTSNIMTERRTLDFSECETPVKESGNTSNNINISSPSLYLLKACR</sequence>
<proteinExistence type="predicted"/>
<feature type="domain" description="Myb-like" evidence="8">
    <location>
        <begin position="208"/>
        <end position="258"/>
    </location>
</feature>
<accession>A0A5A7PMF6</accession>
<feature type="region of interest" description="Disordered" evidence="7">
    <location>
        <begin position="281"/>
        <end position="313"/>
    </location>
</feature>
<evidence type="ECO:0000256" key="5">
    <source>
        <dbReference type="ARBA" id="ARBA00023163"/>
    </source>
</evidence>
<evidence type="ECO:0000256" key="3">
    <source>
        <dbReference type="ARBA" id="ARBA00023015"/>
    </source>
</evidence>
<dbReference type="EMBL" id="BKCP01004794">
    <property type="protein sequence ID" value="GER33791.1"/>
    <property type="molecule type" value="Genomic_DNA"/>
</dbReference>
<evidence type="ECO:0000313" key="10">
    <source>
        <dbReference type="EMBL" id="GER33791.1"/>
    </source>
</evidence>
<dbReference type="InterPro" id="IPR009057">
    <property type="entry name" value="Homeodomain-like_sf"/>
</dbReference>
<feature type="compositionally biased region" description="Polar residues" evidence="7">
    <location>
        <begin position="97"/>
        <end position="111"/>
    </location>
</feature>
<keyword evidence="6" id="KW-0539">Nucleus</keyword>
<dbReference type="InterPro" id="IPR001005">
    <property type="entry name" value="SANT/Myb"/>
</dbReference>
<reference evidence="11" key="1">
    <citation type="journal article" date="2019" name="Curr. Biol.">
        <title>Genome Sequence of Striga asiatica Provides Insight into the Evolution of Plant Parasitism.</title>
        <authorList>
            <person name="Yoshida S."/>
            <person name="Kim S."/>
            <person name="Wafula E.K."/>
            <person name="Tanskanen J."/>
            <person name="Kim Y.M."/>
            <person name="Honaas L."/>
            <person name="Yang Z."/>
            <person name="Spallek T."/>
            <person name="Conn C.E."/>
            <person name="Ichihashi Y."/>
            <person name="Cheong K."/>
            <person name="Cui S."/>
            <person name="Der J.P."/>
            <person name="Gundlach H."/>
            <person name="Jiao Y."/>
            <person name="Hori C."/>
            <person name="Ishida J.K."/>
            <person name="Kasahara H."/>
            <person name="Kiba T."/>
            <person name="Kim M.S."/>
            <person name="Koo N."/>
            <person name="Laohavisit A."/>
            <person name="Lee Y.H."/>
            <person name="Lumba S."/>
            <person name="McCourt P."/>
            <person name="Mortimer J.C."/>
            <person name="Mutuku J.M."/>
            <person name="Nomura T."/>
            <person name="Sasaki-Sekimoto Y."/>
            <person name="Seto Y."/>
            <person name="Wang Y."/>
            <person name="Wakatake T."/>
            <person name="Sakakibara H."/>
            <person name="Demura T."/>
            <person name="Yamaguchi S."/>
            <person name="Yoneyama K."/>
            <person name="Manabe R.I."/>
            <person name="Nelson D.C."/>
            <person name="Schulman A.H."/>
            <person name="Timko M.P."/>
            <person name="dePamphilis C.W."/>
            <person name="Choi D."/>
            <person name="Shirasu K."/>
        </authorList>
    </citation>
    <scope>NUCLEOTIDE SEQUENCE [LARGE SCALE GENOMIC DNA]</scope>
    <source>
        <strain evidence="11">cv. UVA1</strain>
    </source>
</reference>
<feature type="domain" description="Myb-like" evidence="8">
    <location>
        <begin position="104"/>
        <end position="155"/>
    </location>
</feature>
<organism evidence="10 11">
    <name type="scientific">Striga asiatica</name>
    <name type="common">Asiatic witchweed</name>
    <name type="synonym">Buchnera asiatica</name>
    <dbReference type="NCBI Taxonomy" id="4170"/>
    <lineage>
        <taxon>Eukaryota</taxon>
        <taxon>Viridiplantae</taxon>
        <taxon>Streptophyta</taxon>
        <taxon>Embryophyta</taxon>
        <taxon>Tracheophyta</taxon>
        <taxon>Spermatophyta</taxon>
        <taxon>Magnoliopsida</taxon>
        <taxon>eudicotyledons</taxon>
        <taxon>Gunneridae</taxon>
        <taxon>Pentapetalae</taxon>
        <taxon>asterids</taxon>
        <taxon>lamiids</taxon>
        <taxon>Lamiales</taxon>
        <taxon>Orobanchaceae</taxon>
        <taxon>Buchnereae</taxon>
        <taxon>Striga</taxon>
    </lineage>
</organism>
<dbReference type="GO" id="GO:0000981">
    <property type="term" value="F:DNA-binding transcription factor activity, RNA polymerase II-specific"/>
    <property type="evidence" value="ECO:0007669"/>
    <property type="project" value="TreeGrafter"/>
</dbReference>
<dbReference type="PANTHER" id="PTHR45614">
    <property type="entry name" value="MYB PROTEIN-RELATED"/>
    <property type="match status" value="1"/>
</dbReference>
<evidence type="ECO:0000256" key="4">
    <source>
        <dbReference type="ARBA" id="ARBA00023125"/>
    </source>
</evidence>
<dbReference type="Gene3D" id="1.10.10.60">
    <property type="entry name" value="Homeodomain-like"/>
    <property type="match status" value="3"/>
</dbReference>
<dbReference type="GO" id="GO:0000978">
    <property type="term" value="F:RNA polymerase II cis-regulatory region sequence-specific DNA binding"/>
    <property type="evidence" value="ECO:0007669"/>
    <property type="project" value="TreeGrafter"/>
</dbReference>
<keyword evidence="11" id="KW-1185">Reference proteome</keyword>
<dbReference type="FunFam" id="1.10.10.60:FF:000324">
    <property type="entry name" value="Transcription factor MYB3R-2"/>
    <property type="match status" value="1"/>
</dbReference>
<dbReference type="OrthoDB" id="2143914at2759"/>
<dbReference type="SUPFAM" id="SSF46689">
    <property type="entry name" value="Homeodomain-like"/>
    <property type="match status" value="2"/>
</dbReference>
<dbReference type="Proteomes" id="UP000325081">
    <property type="component" value="Unassembled WGS sequence"/>
</dbReference>
<dbReference type="GO" id="GO:0005634">
    <property type="term" value="C:nucleus"/>
    <property type="evidence" value="ECO:0007669"/>
    <property type="project" value="UniProtKB-SubCell"/>
</dbReference>
<dbReference type="CDD" id="cd00167">
    <property type="entry name" value="SANT"/>
    <property type="match status" value="3"/>
</dbReference>
<feature type="domain" description="HTH myb-type" evidence="9">
    <location>
        <begin position="156"/>
        <end position="211"/>
    </location>
</feature>
<protein>
    <submittedName>
        <fullName evidence="10">Myb-related protein</fullName>
    </submittedName>
</protein>
<keyword evidence="3" id="KW-0805">Transcription regulation</keyword>
<evidence type="ECO:0000313" key="11">
    <source>
        <dbReference type="Proteomes" id="UP000325081"/>
    </source>
</evidence>
<dbReference type="PROSITE" id="PS50090">
    <property type="entry name" value="MYB_LIKE"/>
    <property type="match status" value="3"/>
</dbReference>
<feature type="region of interest" description="Disordered" evidence="7">
    <location>
        <begin position="93"/>
        <end position="112"/>
    </location>
</feature>
<dbReference type="InterPro" id="IPR017930">
    <property type="entry name" value="Myb_dom"/>
</dbReference>
<dbReference type="PROSITE" id="PS51294">
    <property type="entry name" value="HTH_MYB"/>
    <property type="match status" value="3"/>
</dbReference>
<evidence type="ECO:0000256" key="2">
    <source>
        <dbReference type="ARBA" id="ARBA00022737"/>
    </source>
</evidence>
<dbReference type="InterPro" id="IPR050560">
    <property type="entry name" value="MYB_TF"/>
</dbReference>
<name>A0A5A7PMF6_STRAF</name>
<dbReference type="SMART" id="SM00717">
    <property type="entry name" value="SANT"/>
    <property type="match status" value="3"/>
</dbReference>